<evidence type="ECO:0008006" key="4">
    <source>
        <dbReference type="Google" id="ProtNLM"/>
    </source>
</evidence>
<evidence type="ECO:0000256" key="1">
    <source>
        <dbReference type="SAM" id="MobiDB-lite"/>
    </source>
</evidence>
<protein>
    <recommendedName>
        <fullName evidence="4">DUF4913 domain-containing protein</fullName>
    </recommendedName>
</protein>
<name>A0A918E155_9ACTN</name>
<comment type="caution">
    <text evidence="2">The sequence shown here is derived from an EMBL/GenBank/DDBJ whole genome shotgun (WGS) entry which is preliminary data.</text>
</comment>
<evidence type="ECO:0000313" key="2">
    <source>
        <dbReference type="EMBL" id="GGO96723.1"/>
    </source>
</evidence>
<dbReference type="Pfam" id="PF16259">
    <property type="entry name" value="DUF4913"/>
    <property type="match status" value="1"/>
</dbReference>
<dbReference type="InterPro" id="IPR032584">
    <property type="entry name" value="DUF4913"/>
</dbReference>
<sequence length="135" mass="15100">MNDDNTGGEEAEAEQGPPPFILYQQGDDLTAAQRGLAIWVHNLLVPVYAAEESSRAPWCPRWWEHPDAMAHLYGLWMAWQEMTSAKAGMNGPAMWHRDFLGPAMTFLRDPSGPFSGCKPGSHRPKHPPRVEVYDG</sequence>
<proteinExistence type="predicted"/>
<accession>A0A918E155</accession>
<dbReference type="AlphaFoldDB" id="A0A918E155"/>
<gene>
    <name evidence="2" type="ORF">GCM10012280_56880</name>
</gene>
<evidence type="ECO:0000313" key="3">
    <source>
        <dbReference type="Proteomes" id="UP000641932"/>
    </source>
</evidence>
<feature type="region of interest" description="Disordered" evidence="1">
    <location>
        <begin position="114"/>
        <end position="135"/>
    </location>
</feature>
<dbReference type="EMBL" id="BMMS01000030">
    <property type="protein sequence ID" value="GGO96723.1"/>
    <property type="molecule type" value="Genomic_DNA"/>
</dbReference>
<organism evidence="2 3">
    <name type="scientific">Wenjunlia tyrosinilytica</name>
    <dbReference type="NCBI Taxonomy" id="1544741"/>
    <lineage>
        <taxon>Bacteria</taxon>
        <taxon>Bacillati</taxon>
        <taxon>Actinomycetota</taxon>
        <taxon>Actinomycetes</taxon>
        <taxon>Kitasatosporales</taxon>
        <taxon>Streptomycetaceae</taxon>
        <taxon>Wenjunlia</taxon>
    </lineage>
</organism>
<dbReference type="Proteomes" id="UP000641932">
    <property type="component" value="Unassembled WGS sequence"/>
</dbReference>
<dbReference type="RefSeq" id="WP_189134689.1">
    <property type="nucleotide sequence ID" value="NZ_BMMS01000030.1"/>
</dbReference>
<keyword evidence="3" id="KW-1185">Reference proteome</keyword>
<reference evidence="2" key="1">
    <citation type="journal article" date="2014" name="Int. J. Syst. Evol. Microbiol.">
        <title>Complete genome sequence of Corynebacterium casei LMG S-19264T (=DSM 44701T), isolated from a smear-ripened cheese.</title>
        <authorList>
            <consortium name="US DOE Joint Genome Institute (JGI-PGF)"/>
            <person name="Walter F."/>
            <person name="Albersmeier A."/>
            <person name="Kalinowski J."/>
            <person name="Ruckert C."/>
        </authorList>
    </citation>
    <scope>NUCLEOTIDE SEQUENCE</scope>
    <source>
        <strain evidence="2">CGMCC 4.7201</strain>
    </source>
</reference>
<reference evidence="2" key="2">
    <citation type="submission" date="2020-09" db="EMBL/GenBank/DDBJ databases">
        <authorList>
            <person name="Sun Q."/>
            <person name="Zhou Y."/>
        </authorList>
    </citation>
    <scope>NUCLEOTIDE SEQUENCE</scope>
    <source>
        <strain evidence="2">CGMCC 4.7201</strain>
    </source>
</reference>